<keyword evidence="2 6" id="KW-0699">rRNA-binding</keyword>
<dbReference type="Gene3D" id="2.40.50.140">
    <property type="entry name" value="Nucleic acid-binding proteins"/>
    <property type="match status" value="1"/>
</dbReference>
<proteinExistence type="inferred from homology"/>
<dbReference type="GO" id="GO:0003735">
    <property type="term" value="F:structural constituent of ribosome"/>
    <property type="evidence" value="ECO:0007669"/>
    <property type="project" value="UniProtKB-UniRule"/>
</dbReference>
<dbReference type="InterPro" id="IPR012340">
    <property type="entry name" value="NA-bd_OB-fold"/>
</dbReference>
<dbReference type="Proteomes" id="UP000178089">
    <property type="component" value="Unassembled WGS sequence"/>
</dbReference>
<dbReference type="PANTHER" id="PTHR10744:SF1">
    <property type="entry name" value="SMALL RIBOSOMAL SUBUNIT PROTEIN US17M"/>
    <property type="match status" value="1"/>
</dbReference>
<keyword evidence="3 6" id="KW-0694">RNA-binding</keyword>
<gene>
    <name evidence="6" type="primary">rpsQ</name>
    <name evidence="7" type="ORF">A3F51_00630</name>
</gene>
<evidence type="ECO:0000256" key="2">
    <source>
        <dbReference type="ARBA" id="ARBA00022730"/>
    </source>
</evidence>
<comment type="caution">
    <text evidence="7">The sequence shown here is derived from an EMBL/GenBank/DDBJ whole genome shotgun (WGS) entry which is preliminary data.</text>
</comment>
<dbReference type="Pfam" id="PF00366">
    <property type="entry name" value="Ribosomal_S17"/>
    <property type="match status" value="1"/>
</dbReference>
<dbReference type="SUPFAM" id="SSF50249">
    <property type="entry name" value="Nucleic acid-binding proteins"/>
    <property type="match status" value="1"/>
</dbReference>
<dbReference type="InterPro" id="IPR019984">
    <property type="entry name" value="Ribosomal_uS17_bact/chlr"/>
</dbReference>
<evidence type="ECO:0000313" key="7">
    <source>
        <dbReference type="EMBL" id="OHA29114.1"/>
    </source>
</evidence>
<dbReference type="GO" id="GO:0019843">
    <property type="term" value="F:rRNA binding"/>
    <property type="evidence" value="ECO:0007669"/>
    <property type="project" value="UniProtKB-UniRule"/>
</dbReference>
<dbReference type="PANTHER" id="PTHR10744">
    <property type="entry name" value="40S RIBOSOMAL PROTEIN S11 FAMILY MEMBER"/>
    <property type="match status" value="1"/>
</dbReference>
<accession>A0A1G2MZ50</accession>
<organism evidence="7 8">
    <name type="scientific">Candidatus Taylorbacteria bacterium RIFCSPHIGHO2_12_FULL_45_16</name>
    <dbReference type="NCBI Taxonomy" id="1802315"/>
    <lineage>
        <taxon>Bacteria</taxon>
        <taxon>Candidatus Tayloriibacteriota</taxon>
    </lineage>
</organism>
<evidence type="ECO:0000256" key="3">
    <source>
        <dbReference type="ARBA" id="ARBA00022884"/>
    </source>
</evidence>
<dbReference type="EMBL" id="MHRT01000005">
    <property type="protein sequence ID" value="OHA29114.1"/>
    <property type="molecule type" value="Genomic_DNA"/>
</dbReference>
<evidence type="ECO:0000256" key="4">
    <source>
        <dbReference type="ARBA" id="ARBA00022980"/>
    </source>
</evidence>
<comment type="similarity">
    <text evidence="1 6">Belongs to the universal ribosomal protein uS17 family.</text>
</comment>
<name>A0A1G2MZ50_9BACT</name>
<dbReference type="GO" id="GO:0022627">
    <property type="term" value="C:cytosolic small ribosomal subunit"/>
    <property type="evidence" value="ECO:0007669"/>
    <property type="project" value="UniProtKB-UniRule"/>
</dbReference>
<sequence length="85" mass="9656">MTTAVTTEKKLKRQTFTGVVTSNKMKDTVVVAIERYVRHAKYHKYMNKKTKLMVHDAGNIKNIGDTATIEACRPLSKNKSFRVIA</sequence>
<keyword evidence="4 6" id="KW-0689">Ribosomal protein</keyword>
<dbReference type="NCBIfam" id="TIGR03635">
    <property type="entry name" value="uS17_bact"/>
    <property type="match status" value="1"/>
</dbReference>
<dbReference type="STRING" id="1802315.A3F51_00630"/>
<dbReference type="HAMAP" id="MF_01345_B">
    <property type="entry name" value="Ribosomal_uS17_B"/>
    <property type="match status" value="1"/>
</dbReference>
<evidence type="ECO:0000256" key="5">
    <source>
        <dbReference type="ARBA" id="ARBA00023274"/>
    </source>
</evidence>
<evidence type="ECO:0000256" key="6">
    <source>
        <dbReference type="HAMAP-Rule" id="MF_01345"/>
    </source>
</evidence>
<evidence type="ECO:0000313" key="8">
    <source>
        <dbReference type="Proteomes" id="UP000178089"/>
    </source>
</evidence>
<evidence type="ECO:0000256" key="1">
    <source>
        <dbReference type="ARBA" id="ARBA00010254"/>
    </source>
</evidence>
<dbReference type="CDD" id="cd00364">
    <property type="entry name" value="Ribosomal_uS17"/>
    <property type="match status" value="1"/>
</dbReference>
<dbReference type="GO" id="GO:0006412">
    <property type="term" value="P:translation"/>
    <property type="evidence" value="ECO:0007669"/>
    <property type="project" value="UniProtKB-UniRule"/>
</dbReference>
<dbReference type="PRINTS" id="PR00973">
    <property type="entry name" value="RIBOSOMALS17"/>
</dbReference>
<comment type="subunit">
    <text evidence="6">Part of the 30S ribosomal subunit.</text>
</comment>
<dbReference type="InterPro" id="IPR000266">
    <property type="entry name" value="Ribosomal_uS17"/>
</dbReference>
<dbReference type="AlphaFoldDB" id="A0A1G2MZ50"/>
<comment type="function">
    <text evidence="6">One of the primary rRNA binding proteins, it binds specifically to the 5'-end of 16S ribosomal RNA.</text>
</comment>
<reference evidence="7 8" key="1">
    <citation type="journal article" date="2016" name="Nat. Commun.">
        <title>Thousands of microbial genomes shed light on interconnected biogeochemical processes in an aquifer system.</title>
        <authorList>
            <person name="Anantharaman K."/>
            <person name="Brown C.T."/>
            <person name="Hug L.A."/>
            <person name="Sharon I."/>
            <person name="Castelle C.J."/>
            <person name="Probst A.J."/>
            <person name="Thomas B.C."/>
            <person name="Singh A."/>
            <person name="Wilkins M.J."/>
            <person name="Karaoz U."/>
            <person name="Brodie E.L."/>
            <person name="Williams K.H."/>
            <person name="Hubbard S.S."/>
            <person name="Banfield J.F."/>
        </authorList>
    </citation>
    <scope>NUCLEOTIDE SEQUENCE [LARGE SCALE GENOMIC DNA]</scope>
</reference>
<protein>
    <recommendedName>
        <fullName evidence="6">Small ribosomal subunit protein uS17</fullName>
    </recommendedName>
</protein>
<dbReference type="NCBIfam" id="NF004123">
    <property type="entry name" value="PRK05610.1"/>
    <property type="match status" value="1"/>
</dbReference>
<keyword evidence="5 6" id="KW-0687">Ribonucleoprotein</keyword>